<dbReference type="PANTHER" id="PTHR31302">
    <property type="entry name" value="TRANSMEMBRANE PROTEIN WITH METALLOPHOSPHOESTERASE DOMAIN-RELATED"/>
    <property type="match status" value="1"/>
</dbReference>
<feature type="transmembrane region" description="Helical" evidence="1">
    <location>
        <begin position="118"/>
        <end position="136"/>
    </location>
</feature>
<dbReference type="SUPFAM" id="SSF56300">
    <property type="entry name" value="Metallo-dependent phosphatases"/>
    <property type="match status" value="1"/>
</dbReference>
<feature type="transmembrane region" description="Helical" evidence="1">
    <location>
        <begin position="31"/>
        <end position="57"/>
    </location>
</feature>
<feature type="transmembrane region" description="Helical" evidence="1">
    <location>
        <begin position="77"/>
        <end position="97"/>
    </location>
</feature>
<dbReference type="Proteomes" id="UP000186102">
    <property type="component" value="Unassembled WGS sequence"/>
</dbReference>
<dbReference type="InterPro" id="IPR004843">
    <property type="entry name" value="Calcineurin-like_PHP"/>
</dbReference>
<comment type="caution">
    <text evidence="3">The sequence shown here is derived from an EMBL/GenBank/DDBJ whole genome shotgun (WGS) entry which is preliminary data.</text>
</comment>
<protein>
    <submittedName>
        <fullName evidence="3">Phosphoesterase</fullName>
    </submittedName>
</protein>
<dbReference type="InterPro" id="IPR029052">
    <property type="entry name" value="Metallo-depent_PP-like"/>
</dbReference>
<feature type="transmembrane region" description="Helical" evidence="1">
    <location>
        <begin position="6"/>
        <end position="24"/>
    </location>
</feature>
<dbReference type="PANTHER" id="PTHR31302:SF0">
    <property type="entry name" value="TRANSMEMBRANE PROTEIN WITH METALLOPHOSPHOESTERASE DOMAIN"/>
    <property type="match status" value="1"/>
</dbReference>
<gene>
    <name evidence="3" type="ORF">DSOL_1625</name>
</gene>
<dbReference type="InterPro" id="IPR051158">
    <property type="entry name" value="Metallophosphoesterase_sf"/>
</dbReference>
<name>A0A1Q8QZ15_9FIRM</name>
<dbReference type="CDD" id="cd07385">
    <property type="entry name" value="MPP_YkuE_C"/>
    <property type="match status" value="1"/>
</dbReference>
<keyword evidence="1" id="KW-1133">Transmembrane helix</keyword>
<dbReference type="Pfam" id="PF00149">
    <property type="entry name" value="Metallophos"/>
    <property type="match status" value="1"/>
</dbReference>
<evidence type="ECO:0000313" key="4">
    <source>
        <dbReference type="Proteomes" id="UP000186102"/>
    </source>
</evidence>
<dbReference type="STRING" id="1888891.DSOL_1625"/>
<proteinExistence type="predicted"/>
<dbReference type="Gene3D" id="3.60.21.10">
    <property type="match status" value="1"/>
</dbReference>
<dbReference type="EMBL" id="MLBF01000008">
    <property type="protein sequence ID" value="OLN32587.1"/>
    <property type="molecule type" value="Genomic_DNA"/>
</dbReference>
<dbReference type="GO" id="GO:0016787">
    <property type="term" value="F:hydrolase activity"/>
    <property type="evidence" value="ECO:0007669"/>
    <property type="project" value="InterPro"/>
</dbReference>
<evidence type="ECO:0000313" key="3">
    <source>
        <dbReference type="EMBL" id="OLN32587.1"/>
    </source>
</evidence>
<feature type="domain" description="Calcineurin-like phosphoesterase" evidence="2">
    <location>
        <begin position="161"/>
        <end position="328"/>
    </location>
</feature>
<keyword evidence="1" id="KW-0812">Transmembrane</keyword>
<keyword evidence="4" id="KW-1185">Reference proteome</keyword>
<dbReference type="OrthoDB" id="9780884at2"/>
<keyword evidence="1" id="KW-0472">Membrane</keyword>
<organism evidence="3 4">
    <name type="scientific">Desulfosporosinus metallidurans</name>
    <dbReference type="NCBI Taxonomy" id="1888891"/>
    <lineage>
        <taxon>Bacteria</taxon>
        <taxon>Bacillati</taxon>
        <taxon>Bacillota</taxon>
        <taxon>Clostridia</taxon>
        <taxon>Eubacteriales</taxon>
        <taxon>Desulfitobacteriaceae</taxon>
        <taxon>Desulfosporosinus</taxon>
    </lineage>
</organism>
<dbReference type="AlphaFoldDB" id="A0A1Q8QZ15"/>
<dbReference type="RefSeq" id="WP_075364313.1">
    <property type="nucleotide sequence ID" value="NZ_MLBF01000008.1"/>
</dbReference>
<reference evidence="3 4" key="1">
    <citation type="submission" date="2016-09" db="EMBL/GenBank/DDBJ databases">
        <title>Complete genome of Desulfosporosinus sp. OL.</title>
        <authorList>
            <person name="Mardanov A."/>
            <person name="Beletsky A."/>
            <person name="Panova A."/>
            <person name="Karnachuk O."/>
            <person name="Ravin N."/>
        </authorList>
    </citation>
    <scope>NUCLEOTIDE SEQUENCE [LARGE SCALE GENOMIC DNA]</scope>
    <source>
        <strain evidence="3 4">OL</strain>
    </source>
</reference>
<sequence length="386" mass="43942">MINPFFILVGSVIFIIYGGLNYYIGLRGWQALFSFVPFLVPKVYWPVFWLLSLSYLFSRFSQKFLPKILYEGMTLVGAYWLAFMWYFLLVITVLDLLRLIDHFLRLVPVEIKRSLNPVLGFIVFILVVGIVSYGAWNARHPRVNHYDLSIPKQAGSLKQLHVVMVSDIHLGTIVHNDHLTKMVNTVNQLKPDLVLFAGDVFDENIESSNKQQVSDNFRKLSAPYGVFAVLGNHEYIGGNAEEAIKYLGDAGVKVLRDSSQEIAGSFYLMGRDDRSSERVNRVKRKSLTTLMEGVDRSLPIILMDHQPSQLEEPAEQGVDLQLSGHTHAGQMFPIQFITHRIFEDDWGYLRKGNFQLIVSSGYGTWGPPIRVGNTPEIVDITIKFKQ</sequence>
<evidence type="ECO:0000256" key="1">
    <source>
        <dbReference type="SAM" id="Phobius"/>
    </source>
</evidence>
<accession>A0A1Q8QZ15</accession>
<evidence type="ECO:0000259" key="2">
    <source>
        <dbReference type="Pfam" id="PF00149"/>
    </source>
</evidence>